<protein>
    <submittedName>
        <fullName evidence="1">Uncharacterized protein</fullName>
    </submittedName>
</protein>
<accession>A0A1C6SUG4</accession>
<sequence>MESSGDCFRRAIHAYVQRDYIDFYMRSGIALEHLLKSRLAAISPTLIADPRNFSSMLLLAQLSDDQLPVPMIKTIGVVDSLQRCQSLVASLGAFADRLKILIGYRNGAAHAAIVNEAEASKDLAAFVGAIDLLVRDLQQPRESFYGDFIQFVNVRLDQSRDEAEVEAKAAIAAAAAEFRRRYPGTAPGWALGEALHGWQLEQKCEIQRFNCPACPSDAMLYGDSDLEWEAETDEEGNVCGVSPIVHFLPSQLECRACGLRLRGRQLPAIGVPDSLILRDVDPSDFVELDDE</sequence>
<dbReference type="AlphaFoldDB" id="A0A1C6SUG4"/>
<evidence type="ECO:0000313" key="2">
    <source>
        <dbReference type="Proteomes" id="UP000198959"/>
    </source>
</evidence>
<reference evidence="2" key="1">
    <citation type="submission" date="2016-06" db="EMBL/GenBank/DDBJ databases">
        <authorList>
            <person name="Varghese N."/>
            <person name="Submissions Spin"/>
        </authorList>
    </citation>
    <scope>NUCLEOTIDE SEQUENCE [LARGE SCALE GENOMIC DNA]</scope>
    <source>
        <strain evidence="2">DSM 43817</strain>
    </source>
</reference>
<dbReference type="EMBL" id="FMHW01000002">
    <property type="protein sequence ID" value="SCL32893.1"/>
    <property type="molecule type" value="Genomic_DNA"/>
</dbReference>
<proteinExistence type="predicted"/>
<gene>
    <name evidence="1" type="ORF">GA0074692_3437</name>
</gene>
<evidence type="ECO:0000313" key="1">
    <source>
        <dbReference type="EMBL" id="SCL32893.1"/>
    </source>
</evidence>
<organism evidence="1 2">
    <name type="scientific">Micromonospora pallida</name>
    <dbReference type="NCBI Taxonomy" id="145854"/>
    <lineage>
        <taxon>Bacteria</taxon>
        <taxon>Bacillati</taxon>
        <taxon>Actinomycetota</taxon>
        <taxon>Actinomycetes</taxon>
        <taxon>Micromonosporales</taxon>
        <taxon>Micromonosporaceae</taxon>
        <taxon>Micromonospora</taxon>
    </lineage>
</organism>
<name>A0A1C6SUG4_9ACTN</name>
<dbReference type="Proteomes" id="UP000198959">
    <property type="component" value="Unassembled WGS sequence"/>
</dbReference>
<keyword evidence="2" id="KW-1185">Reference proteome</keyword>